<organism evidence="3 4">
    <name type="scientific">Actinoplanes auranticolor</name>
    <dbReference type="NCBI Taxonomy" id="47988"/>
    <lineage>
        <taxon>Bacteria</taxon>
        <taxon>Bacillati</taxon>
        <taxon>Actinomycetota</taxon>
        <taxon>Actinomycetes</taxon>
        <taxon>Micromonosporales</taxon>
        <taxon>Micromonosporaceae</taxon>
        <taxon>Actinoplanes</taxon>
    </lineage>
</organism>
<name>A0A919VWK2_9ACTN</name>
<evidence type="ECO:0000313" key="4">
    <source>
        <dbReference type="Proteomes" id="UP000681340"/>
    </source>
</evidence>
<accession>A0A919VWK2</accession>
<keyword evidence="4" id="KW-1185">Reference proteome</keyword>
<dbReference type="Pfam" id="PF04972">
    <property type="entry name" value="BON"/>
    <property type="match status" value="1"/>
</dbReference>
<reference evidence="3" key="1">
    <citation type="submission" date="2021-03" db="EMBL/GenBank/DDBJ databases">
        <title>Whole genome shotgun sequence of Actinoplanes auranticolor NBRC 12245.</title>
        <authorList>
            <person name="Komaki H."/>
            <person name="Tamura T."/>
        </authorList>
    </citation>
    <scope>NUCLEOTIDE SEQUENCE</scope>
    <source>
        <strain evidence="3">NBRC 12245</strain>
    </source>
</reference>
<dbReference type="InterPro" id="IPR007055">
    <property type="entry name" value="BON_dom"/>
</dbReference>
<dbReference type="AlphaFoldDB" id="A0A919VWK2"/>
<gene>
    <name evidence="3" type="ORF">Aau02nite_48320</name>
</gene>
<dbReference type="EMBL" id="BOQL01000038">
    <property type="protein sequence ID" value="GIM71908.1"/>
    <property type="molecule type" value="Genomic_DNA"/>
</dbReference>
<sequence length="112" mass="12408">MMPFPPFDGFPEGTPSVPRPLPAGEPVHADRDLALRVADRLRAGLPQPGQRIVIEVQNRVVVLEGLVTDVHLRRLAHDLTWRTPDVFDVCNRLACWDGEPDNGGWADVIAEP</sequence>
<evidence type="ECO:0000313" key="3">
    <source>
        <dbReference type="EMBL" id="GIM71908.1"/>
    </source>
</evidence>
<dbReference type="RefSeq" id="WP_246595395.1">
    <property type="nucleotide sequence ID" value="NZ_BOQL01000038.1"/>
</dbReference>
<feature type="region of interest" description="Disordered" evidence="1">
    <location>
        <begin position="1"/>
        <end position="26"/>
    </location>
</feature>
<evidence type="ECO:0000256" key="1">
    <source>
        <dbReference type="SAM" id="MobiDB-lite"/>
    </source>
</evidence>
<comment type="caution">
    <text evidence="3">The sequence shown here is derived from an EMBL/GenBank/DDBJ whole genome shotgun (WGS) entry which is preliminary data.</text>
</comment>
<dbReference type="Proteomes" id="UP000681340">
    <property type="component" value="Unassembled WGS sequence"/>
</dbReference>
<evidence type="ECO:0000259" key="2">
    <source>
        <dbReference type="Pfam" id="PF04972"/>
    </source>
</evidence>
<proteinExistence type="predicted"/>
<protein>
    <recommendedName>
        <fullName evidence="2">BON domain-containing protein</fullName>
    </recommendedName>
</protein>
<feature type="domain" description="BON" evidence="2">
    <location>
        <begin position="30"/>
        <end position="93"/>
    </location>
</feature>